<keyword evidence="5" id="KW-0720">Serine protease</keyword>
<name>A0A1T4YW40_9BACL</name>
<feature type="domain" description="LD-carboxypeptidase N-terminal" evidence="7">
    <location>
        <begin position="17"/>
        <end position="133"/>
    </location>
</feature>
<evidence type="ECO:0000259" key="7">
    <source>
        <dbReference type="Pfam" id="PF02016"/>
    </source>
</evidence>
<reference evidence="10" key="1">
    <citation type="submission" date="2017-02" db="EMBL/GenBank/DDBJ databases">
        <authorList>
            <person name="Varghese N."/>
            <person name="Submissions S."/>
        </authorList>
    </citation>
    <scope>NUCLEOTIDE SEQUENCE [LARGE SCALE GENOMIC DNA]</scope>
    <source>
        <strain evidence="10">DSM 23966</strain>
    </source>
</reference>
<dbReference type="InterPro" id="IPR003507">
    <property type="entry name" value="S66_fam"/>
</dbReference>
<dbReference type="PANTHER" id="PTHR30237:SF2">
    <property type="entry name" value="MUREIN TETRAPEPTIDE CARBOXYPEPTIDASE"/>
    <property type="match status" value="1"/>
</dbReference>
<dbReference type="AlphaFoldDB" id="A0A1T4YW40"/>
<dbReference type="PANTHER" id="PTHR30237">
    <property type="entry name" value="MURAMOYLTETRAPEPTIDE CARBOXYPEPTIDASE"/>
    <property type="match status" value="1"/>
</dbReference>
<sequence length="310" mass="34137">MMNRMIRPKRLVKGDLIGIVAPASPVAREDVERSFSFLRQLGLRYVLGKSIYEVNGYLAGSDEERLADLHNMFSNPEVKGIFCAGGGYGSARYADQIDMELIHEHPKMFWGFSDITYLHTVIRQGSGLVTFHGPMLASCVAKDEFHELSGKMFGQLFEPVEVHYTEEISPLESLSGGIAEGEVVGGNLTQLANSLGSEFEIKTNQKLLFIEDIGEEPYKVDRLLNQLRLAGKLREAAGIIIGDFAKAQPSNPEKTLSLDEVFAHYFDGLGKPVVKGFKIGHCEPNIAIPLGVKGRLNAEEKTLTILPGVE</sequence>
<dbReference type="InterPro" id="IPR040921">
    <property type="entry name" value="Peptidase_S66C"/>
</dbReference>
<organism evidence="9 10">
    <name type="scientific">Sporosarcina newyorkensis</name>
    <dbReference type="NCBI Taxonomy" id="759851"/>
    <lineage>
        <taxon>Bacteria</taxon>
        <taxon>Bacillati</taxon>
        <taxon>Bacillota</taxon>
        <taxon>Bacilli</taxon>
        <taxon>Bacillales</taxon>
        <taxon>Caryophanaceae</taxon>
        <taxon>Sporosarcina</taxon>
    </lineage>
</organism>
<evidence type="ECO:0000256" key="4">
    <source>
        <dbReference type="ARBA" id="ARBA00022801"/>
    </source>
</evidence>
<feature type="active site" description="Charge relay system" evidence="6">
    <location>
        <position position="281"/>
    </location>
</feature>
<feature type="active site" description="Charge relay system" evidence="6">
    <location>
        <position position="211"/>
    </location>
</feature>
<dbReference type="Proteomes" id="UP000190042">
    <property type="component" value="Unassembled WGS sequence"/>
</dbReference>
<dbReference type="Gene3D" id="3.40.50.10740">
    <property type="entry name" value="Class I glutamine amidotransferase-like"/>
    <property type="match status" value="1"/>
</dbReference>
<dbReference type="Pfam" id="PF17676">
    <property type="entry name" value="Peptidase_S66C"/>
    <property type="match status" value="1"/>
</dbReference>
<keyword evidence="3" id="KW-0645">Protease</keyword>
<keyword evidence="4" id="KW-0378">Hydrolase</keyword>
<protein>
    <submittedName>
        <fullName evidence="9">Muramoyltetrapeptide carboxypeptidase</fullName>
    </submittedName>
</protein>
<dbReference type="InterPro" id="IPR027461">
    <property type="entry name" value="Carboxypeptidase_A_C_sf"/>
</dbReference>
<dbReference type="GO" id="GO:0008236">
    <property type="term" value="F:serine-type peptidase activity"/>
    <property type="evidence" value="ECO:0007669"/>
    <property type="project" value="UniProtKB-KW"/>
</dbReference>
<gene>
    <name evidence="9" type="ORF">SAMN04244570_0049</name>
</gene>
<dbReference type="EMBL" id="FUYJ01000010">
    <property type="protein sequence ID" value="SKB05992.1"/>
    <property type="molecule type" value="Genomic_DNA"/>
</dbReference>
<feature type="active site" description="Nucleophile" evidence="6">
    <location>
        <position position="113"/>
    </location>
</feature>
<comment type="similarity">
    <text evidence="1">Belongs to the peptidase S66 family.</text>
</comment>
<evidence type="ECO:0000256" key="2">
    <source>
        <dbReference type="ARBA" id="ARBA00022645"/>
    </source>
</evidence>
<evidence type="ECO:0000313" key="9">
    <source>
        <dbReference type="EMBL" id="SKB05992.1"/>
    </source>
</evidence>
<evidence type="ECO:0000256" key="5">
    <source>
        <dbReference type="ARBA" id="ARBA00022825"/>
    </source>
</evidence>
<keyword evidence="10" id="KW-1185">Reference proteome</keyword>
<feature type="domain" description="LD-carboxypeptidase C-terminal" evidence="8">
    <location>
        <begin position="180"/>
        <end position="296"/>
    </location>
</feature>
<evidence type="ECO:0000256" key="3">
    <source>
        <dbReference type="ARBA" id="ARBA00022670"/>
    </source>
</evidence>
<dbReference type="SUPFAM" id="SSF141986">
    <property type="entry name" value="LD-carboxypeptidase A C-terminal domain-like"/>
    <property type="match status" value="1"/>
</dbReference>
<dbReference type="Gene3D" id="3.50.30.60">
    <property type="entry name" value="LD-carboxypeptidase A C-terminal domain-like"/>
    <property type="match status" value="1"/>
</dbReference>
<evidence type="ECO:0000259" key="8">
    <source>
        <dbReference type="Pfam" id="PF17676"/>
    </source>
</evidence>
<evidence type="ECO:0000256" key="6">
    <source>
        <dbReference type="PIRSR" id="PIRSR028757-1"/>
    </source>
</evidence>
<dbReference type="CDD" id="cd07025">
    <property type="entry name" value="Peptidase_S66"/>
    <property type="match status" value="1"/>
</dbReference>
<dbReference type="PIRSF" id="PIRSF028757">
    <property type="entry name" value="LD-carboxypeptidase"/>
    <property type="match status" value="1"/>
</dbReference>
<dbReference type="Pfam" id="PF02016">
    <property type="entry name" value="Peptidase_S66"/>
    <property type="match status" value="1"/>
</dbReference>
<evidence type="ECO:0000256" key="1">
    <source>
        <dbReference type="ARBA" id="ARBA00010233"/>
    </source>
</evidence>
<dbReference type="GO" id="GO:0006508">
    <property type="term" value="P:proteolysis"/>
    <property type="evidence" value="ECO:0007669"/>
    <property type="project" value="UniProtKB-KW"/>
</dbReference>
<accession>A0A1T4YW40</accession>
<keyword evidence="2 9" id="KW-0121">Carboxypeptidase</keyword>
<dbReference type="InterPro" id="IPR029062">
    <property type="entry name" value="Class_I_gatase-like"/>
</dbReference>
<proteinExistence type="inferred from homology"/>
<dbReference type="SUPFAM" id="SSF52317">
    <property type="entry name" value="Class I glutamine amidotransferase-like"/>
    <property type="match status" value="1"/>
</dbReference>
<dbReference type="GO" id="GO:0004180">
    <property type="term" value="F:carboxypeptidase activity"/>
    <property type="evidence" value="ECO:0007669"/>
    <property type="project" value="UniProtKB-KW"/>
</dbReference>
<evidence type="ECO:0000313" key="10">
    <source>
        <dbReference type="Proteomes" id="UP000190042"/>
    </source>
</evidence>
<dbReference type="InterPro" id="IPR027478">
    <property type="entry name" value="LdcA_N"/>
</dbReference>
<dbReference type="InterPro" id="IPR040449">
    <property type="entry name" value="Peptidase_S66_N"/>
</dbReference>